<protein>
    <submittedName>
        <fullName evidence="3">Catechol 2,3-dioxygenase-like lactoylglutathione lyase family enzyme</fullName>
    </submittedName>
</protein>
<proteinExistence type="predicted"/>
<dbReference type="Proteomes" id="UP001195422">
    <property type="component" value="Unassembled WGS sequence"/>
</dbReference>
<dbReference type="InterPro" id="IPR051785">
    <property type="entry name" value="MMCE/EMCE_epimerase"/>
</dbReference>
<sequence length="140" mass="14705">MTNISVQFVPVTVLDVDEALAFYRDGLGLEVVSDVSNAGFRWVSLSVPAQGGLNLVLSAPGAGRSDEDAQALGELVAKGAMGGLVLTVPDLDSLFESLSASGAEVLQEPMKQPWGPRDCAFRDPSGNMVRINQAAEEQIS</sequence>
<dbReference type="PROSITE" id="PS51819">
    <property type="entry name" value="VOC"/>
    <property type="match status" value="1"/>
</dbReference>
<evidence type="ECO:0000313" key="4">
    <source>
        <dbReference type="Proteomes" id="UP001195422"/>
    </source>
</evidence>
<feature type="domain" description="VOC" evidence="2">
    <location>
        <begin position="5"/>
        <end position="134"/>
    </location>
</feature>
<dbReference type="PANTHER" id="PTHR43048">
    <property type="entry name" value="METHYLMALONYL-COA EPIMERASE"/>
    <property type="match status" value="1"/>
</dbReference>
<comment type="caution">
    <text evidence="3">The sequence shown here is derived from an EMBL/GenBank/DDBJ whole genome shotgun (WGS) entry which is preliminary data.</text>
</comment>
<dbReference type="PANTHER" id="PTHR43048:SF4">
    <property type="entry name" value="RING-CLEAVING DIOXYGENASE-RELATED"/>
    <property type="match status" value="1"/>
</dbReference>
<keyword evidence="4" id="KW-1185">Reference proteome</keyword>
<name>A0ABS4XNM6_GLUPR</name>
<dbReference type="EMBL" id="JAGIOJ010000001">
    <property type="protein sequence ID" value="MBP2398062.1"/>
    <property type="molecule type" value="Genomic_DNA"/>
</dbReference>
<dbReference type="InterPro" id="IPR037523">
    <property type="entry name" value="VOC_core"/>
</dbReference>
<reference evidence="3 4" key="1">
    <citation type="submission" date="2021-03" db="EMBL/GenBank/DDBJ databases">
        <title>Sequencing the genomes of 1000 actinobacteria strains.</title>
        <authorList>
            <person name="Klenk H.-P."/>
        </authorList>
    </citation>
    <scope>NUCLEOTIDE SEQUENCE [LARGE SCALE GENOMIC DNA]</scope>
    <source>
        <strain evidence="3 4">DSM 20168</strain>
    </source>
</reference>
<dbReference type="InterPro" id="IPR004360">
    <property type="entry name" value="Glyas_Fos-R_dOase_dom"/>
</dbReference>
<dbReference type="InterPro" id="IPR029068">
    <property type="entry name" value="Glyas_Bleomycin-R_OHBP_Dase"/>
</dbReference>
<keyword evidence="1" id="KW-0479">Metal-binding</keyword>
<dbReference type="RefSeq" id="WP_188949844.1">
    <property type="nucleotide sequence ID" value="NZ_BMPH01000017.1"/>
</dbReference>
<evidence type="ECO:0000259" key="2">
    <source>
        <dbReference type="PROSITE" id="PS51819"/>
    </source>
</evidence>
<dbReference type="SUPFAM" id="SSF54593">
    <property type="entry name" value="Glyoxalase/Bleomycin resistance protein/Dihydroxybiphenyl dioxygenase"/>
    <property type="match status" value="1"/>
</dbReference>
<evidence type="ECO:0000313" key="3">
    <source>
        <dbReference type="EMBL" id="MBP2398062.1"/>
    </source>
</evidence>
<accession>A0ABS4XNM6</accession>
<dbReference type="Pfam" id="PF00903">
    <property type="entry name" value="Glyoxalase"/>
    <property type="match status" value="1"/>
</dbReference>
<evidence type="ECO:0000256" key="1">
    <source>
        <dbReference type="ARBA" id="ARBA00022723"/>
    </source>
</evidence>
<dbReference type="Gene3D" id="3.10.180.10">
    <property type="entry name" value="2,3-Dihydroxybiphenyl 1,2-Dioxygenase, domain 1"/>
    <property type="match status" value="1"/>
</dbReference>
<organism evidence="3 4">
    <name type="scientific">Glutamicibacter protophormiae</name>
    <name type="common">Brevibacterium protophormiae</name>
    <dbReference type="NCBI Taxonomy" id="37930"/>
    <lineage>
        <taxon>Bacteria</taxon>
        <taxon>Bacillati</taxon>
        <taxon>Actinomycetota</taxon>
        <taxon>Actinomycetes</taxon>
        <taxon>Micrococcales</taxon>
        <taxon>Micrococcaceae</taxon>
        <taxon>Glutamicibacter</taxon>
    </lineage>
</organism>
<gene>
    <name evidence="3" type="ORF">JOF39_001143</name>
</gene>